<gene>
    <name evidence="1" type="ORF">SMN809_LOCUS22421</name>
</gene>
<dbReference type="EMBL" id="CAJOBI010020560">
    <property type="protein sequence ID" value="CAF4213524.1"/>
    <property type="molecule type" value="Genomic_DNA"/>
</dbReference>
<dbReference type="Proteomes" id="UP000676336">
    <property type="component" value="Unassembled WGS sequence"/>
</dbReference>
<reference evidence="1" key="1">
    <citation type="submission" date="2021-02" db="EMBL/GenBank/DDBJ databases">
        <authorList>
            <person name="Nowell W R."/>
        </authorList>
    </citation>
    <scope>NUCLEOTIDE SEQUENCE</scope>
</reference>
<evidence type="ECO:0000313" key="1">
    <source>
        <dbReference type="EMBL" id="CAF4213524.1"/>
    </source>
</evidence>
<accession>A0A8S2S976</accession>
<protein>
    <submittedName>
        <fullName evidence="1">Uncharacterized protein</fullName>
    </submittedName>
</protein>
<evidence type="ECO:0000313" key="2">
    <source>
        <dbReference type="Proteomes" id="UP000676336"/>
    </source>
</evidence>
<comment type="caution">
    <text evidence="1">The sequence shown here is derived from an EMBL/GenBank/DDBJ whole genome shotgun (WGS) entry which is preliminary data.</text>
</comment>
<name>A0A8S2S976_9BILA</name>
<proteinExistence type="predicted"/>
<dbReference type="AlphaFoldDB" id="A0A8S2S976"/>
<organism evidence="1 2">
    <name type="scientific">Rotaria magnacalcarata</name>
    <dbReference type="NCBI Taxonomy" id="392030"/>
    <lineage>
        <taxon>Eukaryota</taxon>
        <taxon>Metazoa</taxon>
        <taxon>Spiralia</taxon>
        <taxon>Gnathifera</taxon>
        <taxon>Rotifera</taxon>
        <taxon>Eurotatoria</taxon>
        <taxon>Bdelloidea</taxon>
        <taxon>Philodinida</taxon>
        <taxon>Philodinidae</taxon>
        <taxon>Rotaria</taxon>
    </lineage>
</organism>
<sequence>MSTINENKSEIDKELSEDKQNLLRKLSTIFDPETAIDFVSPKTRDTKQGATIDELKV</sequence>
<feature type="non-terminal residue" evidence="1">
    <location>
        <position position="1"/>
    </location>
</feature>